<name>A0A4Y9M1W7_9BRAD</name>
<dbReference type="InterPro" id="IPR021851">
    <property type="entry name" value="DUF3455"/>
</dbReference>
<evidence type="ECO:0000313" key="2">
    <source>
        <dbReference type="EMBL" id="TFV49087.1"/>
    </source>
</evidence>
<dbReference type="PANTHER" id="PTHR35567">
    <property type="entry name" value="MALATE DEHYDROGENASE (AFU_ORTHOLOGUE AFUA_2G13800)"/>
    <property type="match status" value="1"/>
</dbReference>
<dbReference type="Proteomes" id="UP000297966">
    <property type="component" value="Unassembled WGS sequence"/>
</dbReference>
<keyword evidence="3" id="KW-1185">Reference proteome</keyword>
<organism evidence="2 3">
    <name type="scientific">Bradyrhizobium niftali</name>
    <dbReference type="NCBI Taxonomy" id="2560055"/>
    <lineage>
        <taxon>Bacteria</taxon>
        <taxon>Pseudomonadati</taxon>
        <taxon>Pseudomonadota</taxon>
        <taxon>Alphaproteobacteria</taxon>
        <taxon>Hyphomicrobiales</taxon>
        <taxon>Nitrobacteraceae</taxon>
        <taxon>Bradyrhizobium</taxon>
    </lineage>
</organism>
<evidence type="ECO:0000256" key="1">
    <source>
        <dbReference type="SAM" id="SignalP"/>
    </source>
</evidence>
<sequence length="184" mass="20035">MILDRKVMTMKRALYRSLVLASVLHGSSALAGMPDEIGVPGEIPGAALRAEGAQIYECQLDAANRLVWQAREPAATLMDGDNSVGHHYAALRWEAVDARTLVWEHKDGSSVKARIVARAAGRTEDDLPWLKFGVITQSGNGLLYGVTHVQRINTQGGVVRGPCSQAGTFRSVPYSADYVFWRAE</sequence>
<dbReference type="Pfam" id="PF11937">
    <property type="entry name" value="DUF3455"/>
    <property type="match status" value="1"/>
</dbReference>
<feature type="chain" id="PRO_5021450044" evidence="1">
    <location>
        <begin position="32"/>
        <end position="184"/>
    </location>
</feature>
<reference evidence="2 3" key="1">
    <citation type="submission" date="2019-03" db="EMBL/GenBank/DDBJ databases">
        <title>Bradyrhizobium diversity isolated from nodules of Chamaecrista fasciculata.</title>
        <authorList>
            <person name="Klepa M.S."/>
            <person name="Urquiaga M.O."/>
            <person name="Hungria M."/>
            <person name="Delamuta J.R."/>
        </authorList>
    </citation>
    <scope>NUCLEOTIDE SEQUENCE [LARGE SCALE GENOMIC DNA]</scope>
    <source>
        <strain evidence="2 3">CNPSo 3448</strain>
    </source>
</reference>
<evidence type="ECO:0000313" key="3">
    <source>
        <dbReference type="Proteomes" id="UP000297966"/>
    </source>
</evidence>
<dbReference type="PANTHER" id="PTHR35567:SF1">
    <property type="entry name" value="CONSERVED FUNGAL PROTEIN (AFU_ORTHOLOGUE AFUA_1G14230)"/>
    <property type="match status" value="1"/>
</dbReference>
<keyword evidence="1" id="KW-0732">Signal</keyword>
<accession>A0A4Y9M1W7</accession>
<protein>
    <submittedName>
        <fullName evidence="2">DUF3455 domain-containing protein</fullName>
    </submittedName>
</protein>
<dbReference type="EMBL" id="SPQT01000003">
    <property type="protein sequence ID" value="TFV49087.1"/>
    <property type="molecule type" value="Genomic_DNA"/>
</dbReference>
<dbReference type="OrthoDB" id="193535at2"/>
<comment type="caution">
    <text evidence="2">The sequence shown here is derived from an EMBL/GenBank/DDBJ whole genome shotgun (WGS) entry which is preliminary data.</text>
</comment>
<feature type="signal peptide" evidence="1">
    <location>
        <begin position="1"/>
        <end position="31"/>
    </location>
</feature>
<gene>
    <name evidence="2" type="ORF">E4K65_09200</name>
</gene>
<dbReference type="AlphaFoldDB" id="A0A4Y9M1W7"/>
<proteinExistence type="predicted"/>